<reference evidence="1" key="2">
    <citation type="submission" date="2020-09" db="EMBL/GenBank/DDBJ databases">
        <authorList>
            <person name="Sun Q."/>
            <person name="Zhou Y."/>
        </authorList>
    </citation>
    <scope>NUCLEOTIDE SEQUENCE</scope>
    <source>
        <strain evidence="1">CGMCC 1.15478</strain>
    </source>
</reference>
<name>A0A916U1I2_9ACTN</name>
<dbReference type="AlphaFoldDB" id="A0A916U1I2"/>
<evidence type="ECO:0000313" key="2">
    <source>
        <dbReference type="Proteomes" id="UP000641514"/>
    </source>
</evidence>
<keyword evidence="2" id="KW-1185">Reference proteome</keyword>
<dbReference type="EMBL" id="BMJH01000001">
    <property type="protein sequence ID" value="GGC57214.1"/>
    <property type="molecule type" value="Genomic_DNA"/>
</dbReference>
<proteinExistence type="predicted"/>
<comment type="caution">
    <text evidence="1">The sequence shown here is derived from an EMBL/GenBank/DDBJ whole genome shotgun (WGS) entry which is preliminary data.</text>
</comment>
<reference evidence="1" key="1">
    <citation type="journal article" date="2014" name="Int. J. Syst. Evol. Microbiol.">
        <title>Complete genome sequence of Corynebacterium casei LMG S-19264T (=DSM 44701T), isolated from a smear-ripened cheese.</title>
        <authorList>
            <consortium name="US DOE Joint Genome Institute (JGI-PGF)"/>
            <person name="Walter F."/>
            <person name="Albersmeier A."/>
            <person name="Kalinowski J."/>
            <person name="Ruckert C."/>
        </authorList>
    </citation>
    <scope>NUCLEOTIDE SEQUENCE</scope>
    <source>
        <strain evidence="1">CGMCC 1.15478</strain>
    </source>
</reference>
<protein>
    <submittedName>
        <fullName evidence="1">Uncharacterized protein</fullName>
    </submittedName>
</protein>
<gene>
    <name evidence="1" type="ORF">GCM10011410_07210</name>
</gene>
<evidence type="ECO:0000313" key="1">
    <source>
        <dbReference type="EMBL" id="GGC57214.1"/>
    </source>
</evidence>
<sequence length="54" mass="5998">MLGPVVLCPRDGVKGECVVGAHRLILSLILEVLVHGRDRKHLDVLLLDYHVLCN</sequence>
<dbReference type="Proteomes" id="UP000641514">
    <property type="component" value="Unassembled WGS sequence"/>
</dbReference>
<accession>A0A916U1I2</accession>
<organism evidence="1 2">
    <name type="scientific">Hoyosella rhizosphaerae</name>
    <dbReference type="NCBI Taxonomy" id="1755582"/>
    <lineage>
        <taxon>Bacteria</taxon>
        <taxon>Bacillati</taxon>
        <taxon>Actinomycetota</taxon>
        <taxon>Actinomycetes</taxon>
        <taxon>Mycobacteriales</taxon>
        <taxon>Hoyosellaceae</taxon>
        <taxon>Hoyosella</taxon>
    </lineage>
</organism>